<organism evidence="7 8">
    <name type="scientific">Bombella intestini</name>
    <dbReference type="NCBI Taxonomy" id="1539051"/>
    <lineage>
        <taxon>Bacteria</taxon>
        <taxon>Pseudomonadati</taxon>
        <taxon>Pseudomonadota</taxon>
        <taxon>Alphaproteobacteria</taxon>
        <taxon>Acetobacterales</taxon>
        <taxon>Acetobacteraceae</taxon>
        <taxon>Bombella</taxon>
    </lineage>
</organism>
<comment type="caution">
    <text evidence="7">The sequence shown here is derived from an EMBL/GenBank/DDBJ whole genome shotgun (WGS) entry which is preliminary data.</text>
</comment>
<feature type="binding site" evidence="4">
    <location>
        <position position="89"/>
    </location>
    <ligand>
        <name>NADP(+)</name>
        <dbReference type="ChEBI" id="CHEBI:58349"/>
    </ligand>
</feature>
<dbReference type="RefSeq" id="WP_077395565.1">
    <property type="nucleotide sequence ID" value="NZ_JATM01000001.1"/>
</dbReference>
<dbReference type="PRINTS" id="PR00081">
    <property type="entry name" value="GDHRDH"/>
</dbReference>
<accession>A0A1S8GRU6</accession>
<feature type="domain" description="Ketoreductase" evidence="6">
    <location>
        <begin position="7"/>
        <end position="190"/>
    </location>
</feature>
<evidence type="ECO:0000256" key="5">
    <source>
        <dbReference type="RuleBase" id="RU366074"/>
    </source>
</evidence>
<name>A0A1S8GRU6_9PROT</name>
<dbReference type="PRINTS" id="PR00080">
    <property type="entry name" value="SDRFAMILY"/>
</dbReference>
<dbReference type="InterPro" id="IPR036291">
    <property type="entry name" value="NAD(P)-bd_dom_sf"/>
</dbReference>
<dbReference type="NCBIfam" id="NF009466">
    <property type="entry name" value="PRK12826.1-2"/>
    <property type="match status" value="1"/>
</dbReference>
<dbReference type="STRING" id="1539051.AL01_01910"/>
<dbReference type="FunFam" id="3.40.50.720:FF:000173">
    <property type="entry name" value="3-oxoacyl-[acyl-carrier protein] reductase"/>
    <property type="match status" value="1"/>
</dbReference>
<comment type="catalytic activity">
    <reaction evidence="5">
        <text>a (3R)-hydroxyacyl-[ACP] + NADP(+) = a 3-oxoacyl-[ACP] + NADPH + H(+)</text>
        <dbReference type="Rhea" id="RHEA:17397"/>
        <dbReference type="Rhea" id="RHEA-COMP:9916"/>
        <dbReference type="Rhea" id="RHEA-COMP:9945"/>
        <dbReference type="ChEBI" id="CHEBI:15378"/>
        <dbReference type="ChEBI" id="CHEBI:57783"/>
        <dbReference type="ChEBI" id="CHEBI:58349"/>
        <dbReference type="ChEBI" id="CHEBI:78776"/>
        <dbReference type="ChEBI" id="CHEBI:78827"/>
        <dbReference type="EC" id="1.1.1.100"/>
    </reaction>
</comment>
<protein>
    <recommendedName>
        <fullName evidence="5">3-oxoacyl-[acyl-carrier-protein] reductase</fullName>
        <ecNumber evidence="5">1.1.1.100</ecNumber>
    </recommendedName>
</protein>
<keyword evidence="5" id="KW-0275">Fatty acid biosynthesis</keyword>
<evidence type="ECO:0000256" key="2">
    <source>
        <dbReference type="ARBA" id="ARBA00023002"/>
    </source>
</evidence>
<dbReference type="GO" id="GO:0006633">
    <property type="term" value="P:fatty acid biosynthetic process"/>
    <property type="evidence" value="ECO:0007669"/>
    <property type="project" value="UniProtKB-UniPathway"/>
</dbReference>
<sequence>MFSLSGKLALITGASGGIGAAIARQLHERGAIVVLSGTREGALQDVAAALGSERVHIVPANLSDDAQADELVSRAEEVAGQPLDILVNNAGLTRDTLAVRMKDDDWAQVLKVDLESPFRLARAALKGMQRRRSGRIISISSIVGTTGNPGQANYAAAKAGIVGMSKSLAQEVGRRGVTVNVVAPGFVETAMTDVLPEAVREKLLGNIPLGRMGRPEDVAAAVVYLASDEAGWVTGTTLHVNGGMAMV</sequence>
<dbReference type="Gene3D" id="3.40.50.720">
    <property type="entry name" value="NAD(P)-binding Rossmann-like Domain"/>
    <property type="match status" value="1"/>
</dbReference>
<dbReference type="GO" id="GO:0004316">
    <property type="term" value="F:3-oxoacyl-[acyl-carrier-protein] reductase (NADPH) activity"/>
    <property type="evidence" value="ECO:0007669"/>
    <property type="project" value="UniProtKB-UniRule"/>
</dbReference>
<dbReference type="NCBIfam" id="NF005559">
    <property type="entry name" value="PRK07231.1"/>
    <property type="match status" value="1"/>
</dbReference>
<dbReference type="NCBIfam" id="TIGR01830">
    <property type="entry name" value="3oxo_ACP_reduc"/>
    <property type="match status" value="1"/>
</dbReference>
<dbReference type="Pfam" id="PF13561">
    <property type="entry name" value="adh_short_C2"/>
    <property type="match status" value="1"/>
</dbReference>
<dbReference type="PANTHER" id="PTHR42879:SF2">
    <property type="entry name" value="3-OXOACYL-[ACYL-CARRIER-PROTEIN] REDUCTASE FABG"/>
    <property type="match status" value="1"/>
</dbReference>
<proteinExistence type="inferred from homology"/>
<dbReference type="EC" id="1.1.1.100" evidence="5"/>
<dbReference type="EMBL" id="JATM01000001">
    <property type="protein sequence ID" value="OOL19740.1"/>
    <property type="molecule type" value="Genomic_DNA"/>
</dbReference>
<evidence type="ECO:0000256" key="4">
    <source>
        <dbReference type="PIRSR" id="PIRSR611284-2"/>
    </source>
</evidence>
<dbReference type="SUPFAM" id="SSF51735">
    <property type="entry name" value="NAD(P)-binding Rossmann-fold domains"/>
    <property type="match status" value="1"/>
</dbReference>
<keyword evidence="2 5" id="KW-0560">Oxidoreductase</keyword>
<dbReference type="InterPro" id="IPR002347">
    <property type="entry name" value="SDR_fam"/>
</dbReference>
<dbReference type="AlphaFoldDB" id="A0A1S8GRU6"/>
<keyword evidence="4 5" id="KW-0521">NADP</keyword>
<dbReference type="InterPro" id="IPR057326">
    <property type="entry name" value="KR_dom"/>
</dbReference>
<keyword evidence="5" id="KW-0276">Fatty acid metabolism</keyword>
<dbReference type="InterPro" id="IPR020904">
    <property type="entry name" value="Sc_DH/Rdtase_CS"/>
</dbReference>
<feature type="binding site" evidence="4">
    <location>
        <begin position="154"/>
        <end position="158"/>
    </location>
    <ligand>
        <name>NADP(+)</name>
        <dbReference type="ChEBI" id="CHEBI:58349"/>
    </ligand>
</feature>
<dbReference type="Proteomes" id="UP000200980">
    <property type="component" value="Unassembled WGS sequence"/>
</dbReference>
<dbReference type="UniPathway" id="UPA00094"/>
<dbReference type="InterPro" id="IPR011284">
    <property type="entry name" value="3oxo_ACP_reduc"/>
</dbReference>
<dbReference type="PROSITE" id="PS00061">
    <property type="entry name" value="ADH_SHORT"/>
    <property type="match status" value="1"/>
</dbReference>
<keyword evidence="5" id="KW-0443">Lipid metabolism</keyword>
<dbReference type="SMART" id="SM00822">
    <property type="entry name" value="PKS_KR"/>
    <property type="match status" value="1"/>
</dbReference>
<dbReference type="PANTHER" id="PTHR42879">
    <property type="entry name" value="3-OXOACYL-(ACYL-CARRIER-PROTEIN) REDUCTASE"/>
    <property type="match status" value="1"/>
</dbReference>
<evidence type="ECO:0000256" key="3">
    <source>
        <dbReference type="PIRSR" id="PIRSR611284-1"/>
    </source>
</evidence>
<feature type="active site" description="Proton acceptor" evidence="3">
    <location>
        <position position="154"/>
    </location>
</feature>
<evidence type="ECO:0000313" key="7">
    <source>
        <dbReference type="EMBL" id="OOL19740.1"/>
    </source>
</evidence>
<keyword evidence="8" id="KW-1185">Reference proteome</keyword>
<dbReference type="InterPro" id="IPR050259">
    <property type="entry name" value="SDR"/>
</dbReference>
<evidence type="ECO:0000313" key="8">
    <source>
        <dbReference type="Proteomes" id="UP000200980"/>
    </source>
</evidence>
<reference evidence="7 8" key="1">
    <citation type="journal article" date="2016" name="PLoS ONE">
        <title>Whole-Genome Sequence Analysis of Bombella intestini LMG 28161T, a Novel Acetic Acid Bacterium Isolated from the Crop of a Red-Tailed Bumble Bee, Bombus lapidarius.</title>
        <authorList>
            <person name="Li L."/>
            <person name="Illeghems K."/>
            <person name="Van Kerrebroeck S."/>
            <person name="Borremans W."/>
            <person name="Cleenwerck I."/>
            <person name="Smagghe G."/>
            <person name="De Vuyst L."/>
            <person name="Vandamme P."/>
        </authorList>
    </citation>
    <scope>NUCLEOTIDE SEQUENCE [LARGE SCALE GENOMIC DNA]</scope>
    <source>
        <strain evidence="7 8">R-52487</strain>
    </source>
</reference>
<comment type="function">
    <text evidence="5">Catalyzes the NADPH-dependent reduction of beta-ketoacyl-ACP substrates to beta-hydroxyacyl-ACP products, the first reductive step in the elongation cycle of fatty acid biosynthesis.</text>
</comment>
<comment type="pathway">
    <text evidence="5">Lipid metabolism; fatty acid biosynthesis.</text>
</comment>
<keyword evidence="5" id="KW-0444">Lipid biosynthesis</keyword>
<comment type="similarity">
    <text evidence="1 5">Belongs to the short-chain dehydrogenases/reductases (SDR) family.</text>
</comment>
<comment type="subunit">
    <text evidence="5">Homotetramer.</text>
</comment>
<feature type="binding site" evidence="4">
    <location>
        <position position="38"/>
    </location>
    <ligand>
        <name>NADP(+)</name>
        <dbReference type="ChEBI" id="CHEBI:58349"/>
    </ligand>
</feature>
<evidence type="ECO:0000259" key="6">
    <source>
        <dbReference type="SMART" id="SM00822"/>
    </source>
</evidence>
<gene>
    <name evidence="7" type="ORF">AL01_01910</name>
</gene>
<dbReference type="OrthoDB" id="9804774at2"/>
<dbReference type="GO" id="GO:0051287">
    <property type="term" value="F:NAD binding"/>
    <property type="evidence" value="ECO:0007669"/>
    <property type="project" value="UniProtKB-UniRule"/>
</dbReference>
<evidence type="ECO:0000256" key="1">
    <source>
        <dbReference type="ARBA" id="ARBA00006484"/>
    </source>
</evidence>